<feature type="compositionally biased region" description="Low complexity" evidence="1">
    <location>
        <begin position="130"/>
        <end position="142"/>
    </location>
</feature>
<comment type="caution">
    <text evidence="2">The sequence shown here is derived from an EMBL/GenBank/DDBJ whole genome shotgun (WGS) entry which is preliminary data.</text>
</comment>
<proteinExistence type="predicted"/>
<accession>A0A3S2VPM4</accession>
<evidence type="ECO:0000313" key="3">
    <source>
        <dbReference type="Proteomes" id="UP000286997"/>
    </source>
</evidence>
<gene>
    <name evidence="2" type="ORF">EOE48_12820</name>
</gene>
<name>A0A3S2VPM4_9HYPH</name>
<dbReference type="RefSeq" id="WP_127729567.1">
    <property type="nucleotide sequence ID" value="NZ_SACP01000011.1"/>
</dbReference>
<reference evidence="2 3" key="1">
    <citation type="submission" date="2019-01" db="EMBL/GenBank/DDBJ databases">
        <authorList>
            <person name="Chen W.-M."/>
        </authorList>
    </citation>
    <scope>NUCLEOTIDE SEQUENCE [LARGE SCALE GENOMIC DNA]</scope>
    <source>
        <strain evidence="2 3">TER-1</strain>
    </source>
</reference>
<feature type="region of interest" description="Disordered" evidence="1">
    <location>
        <begin position="111"/>
        <end position="204"/>
    </location>
</feature>
<feature type="compositionally biased region" description="Basic and acidic residues" evidence="1">
    <location>
        <begin position="143"/>
        <end position="184"/>
    </location>
</feature>
<dbReference type="EMBL" id="SACP01000011">
    <property type="protein sequence ID" value="RVU17759.1"/>
    <property type="molecule type" value="Genomic_DNA"/>
</dbReference>
<protein>
    <submittedName>
        <fullName evidence="2">Uncharacterized protein</fullName>
    </submittedName>
</protein>
<keyword evidence="3" id="KW-1185">Reference proteome</keyword>
<evidence type="ECO:0000313" key="2">
    <source>
        <dbReference type="EMBL" id="RVU17759.1"/>
    </source>
</evidence>
<feature type="region of interest" description="Disordered" evidence="1">
    <location>
        <begin position="1"/>
        <end position="22"/>
    </location>
</feature>
<sequence>MGEIGRGRKPEGGAGTRAGGLRTSVPAGTLPLLPTACIAVCLAAGSMYWRDAPPRRPADHVAAVTPLPPSADLFRAVPEEGGVRVRAPYPIEFEQQFPLLASAFRPPEPAAVPVLPADEEHPLPRRPAPRRVQAAPALADLRPPARPDGLKPAPRREAAARIEPAKSEPARSEPARSEPARSEPAKIGPAETGSTTGEDAAGLVTLRLPGFEPVRRTVAEAVTAAGDGLSTAGSAVLGLIDRRR</sequence>
<feature type="compositionally biased region" description="Basic and acidic residues" evidence="1">
    <location>
        <begin position="1"/>
        <end position="11"/>
    </location>
</feature>
<dbReference type="AlphaFoldDB" id="A0A3S2VPM4"/>
<evidence type="ECO:0000256" key="1">
    <source>
        <dbReference type="SAM" id="MobiDB-lite"/>
    </source>
</evidence>
<dbReference type="OrthoDB" id="7988780at2"/>
<dbReference type="Proteomes" id="UP000286997">
    <property type="component" value="Unassembled WGS sequence"/>
</dbReference>
<organism evidence="2 3">
    <name type="scientific">Methylobacterium oryzihabitans</name>
    <dbReference type="NCBI Taxonomy" id="2499852"/>
    <lineage>
        <taxon>Bacteria</taxon>
        <taxon>Pseudomonadati</taxon>
        <taxon>Pseudomonadota</taxon>
        <taxon>Alphaproteobacteria</taxon>
        <taxon>Hyphomicrobiales</taxon>
        <taxon>Methylobacteriaceae</taxon>
        <taxon>Methylobacterium</taxon>
    </lineage>
</organism>